<dbReference type="Pfam" id="PF02645">
    <property type="entry name" value="DegV"/>
    <property type="match status" value="1"/>
</dbReference>
<name>A0A4R8A570_9FIRM</name>
<protein>
    <submittedName>
        <fullName evidence="2">DegV family protein with EDD domain</fullName>
    </submittedName>
</protein>
<proteinExistence type="predicted"/>
<dbReference type="OrthoDB" id="9781230at2"/>
<comment type="caution">
    <text evidence="2">The sequence shown here is derived from an EMBL/GenBank/DDBJ whole genome shotgun (WGS) entry which is preliminary data.</text>
</comment>
<keyword evidence="1" id="KW-0446">Lipid-binding</keyword>
<dbReference type="RefSeq" id="WP_134167863.1">
    <property type="nucleotide sequence ID" value="NZ_SODD01000003.1"/>
</dbReference>
<organism evidence="2 3">
    <name type="scientific">Breznakia blatticola</name>
    <dbReference type="NCBI Taxonomy" id="1754012"/>
    <lineage>
        <taxon>Bacteria</taxon>
        <taxon>Bacillati</taxon>
        <taxon>Bacillota</taxon>
        <taxon>Erysipelotrichia</taxon>
        <taxon>Erysipelotrichales</taxon>
        <taxon>Erysipelotrichaceae</taxon>
        <taxon>Breznakia</taxon>
    </lineage>
</organism>
<dbReference type="PROSITE" id="PS51482">
    <property type="entry name" value="DEGV"/>
    <property type="match status" value="1"/>
</dbReference>
<dbReference type="Gene3D" id="3.30.1180.10">
    <property type="match status" value="1"/>
</dbReference>
<accession>A0A4R8A570</accession>
<dbReference type="Proteomes" id="UP000294743">
    <property type="component" value="Unassembled WGS sequence"/>
</dbReference>
<dbReference type="SUPFAM" id="SSF82549">
    <property type="entry name" value="DAK1/DegV-like"/>
    <property type="match status" value="1"/>
</dbReference>
<evidence type="ECO:0000313" key="2">
    <source>
        <dbReference type="EMBL" id="TDW25784.1"/>
    </source>
</evidence>
<dbReference type="PANTHER" id="PTHR33434">
    <property type="entry name" value="DEGV DOMAIN-CONTAINING PROTEIN DR_1986-RELATED"/>
    <property type="match status" value="1"/>
</dbReference>
<dbReference type="InterPro" id="IPR050270">
    <property type="entry name" value="DegV_domain_contain"/>
</dbReference>
<dbReference type="EMBL" id="SODD01000003">
    <property type="protein sequence ID" value="TDW25784.1"/>
    <property type="molecule type" value="Genomic_DNA"/>
</dbReference>
<dbReference type="Gene3D" id="3.40.50.10170">
    <property type="match status" value="1"/>
</dbReference>
<dbReference type="PANTHER" id="PTHR33434:SF2">
    <property type="entry name" value="FATTY ACID-BINDING PROTEIN TM_1468"/>
    <property type="match status" value="1"/>
</dbReference>
<dbReference type="InterPro" id="IPR003797">
    <property type="entry name" value="DegV"/>
</dbReference>
<gene>
    <name evidence="2" type="ORF">EDD63_10371</name>
</gene>
<evidence type="ECO:0000313" key="3">
    <source>
        <dbReference type="Proteomes" id="UP000294743"/>
    </source>
</evidence>
<reference evidence="2 3" key="1">
    <citation type="submission" date="2019-03" db="EMBL/GenBank/DDBJ databases">
        <title>Genomic Encyclopedia of Type Strains, Phase IV (KMG-IV): sequencing the most valuable type-strain genomes for metagenomic binning, comparative biology and taxonomic classification.</title>
        <authorList>
            <person name="Goeker M."/>
        </authorList>
    </citation>
    <scope>NUCLEOTIDE SEQUENCE [LARGE SCALE GENOMIC DNA]</scope>
    <source>
        <strain evidence="2 3">DSM 28867</strain>
    </source>
</reference>
<dbReference type="AlphaFoldDB" id="A0A4R8A570"/>
<dbReference type="GO" id="GO:0008289">
    <property type="term" value="F:lipid binding"/>
    <property type="evidence" value="ECO:0007669"/>
    <property type="project" value="UniProtKB-KW"/>
</dbReference>
<evidence type="ECO:0000256" key="1">
    <source>
        <dbReference type="ARBA" id="ARBA00023121"/>
    </source>
</evidence>
<keyword evidence="3" id="KW-1185">Reference proteome</keyword>
<dbReference type="NCBIfam" id="TIGR00762">
    <property type="entry name" value="DegV"/>
    <property type="match status" value="1"/>
</dbReference>
<dbReference type="InterPro" id="IPR043168">
    <property type="entry name" value="DegV_C"/>
</dbReference>
<sequence>MKIAFVTDSGTGWSVKEAAAHGVYSVPLQISEGNHAYLENEDINVDQVNELMEQKKVIKTSLAPLGRIEELFTKLKDDGYEAVFCVPICKGLSGTMDAMEMVAKQVGLIFYGFDNHVTAVVEGYMVVRAKELYEQGKTIDEIMDILNEICDTTNTLIIPDDLQHMRRGGRLTPLAATLGGFLKIKPILQINKSTKGKVDVKDKVRTMSKALDETLEIMKKEIPALGEQYSITVTHVKAEELGRKFLEQCKEYFPNAHYNFIKLVSVVGVHTGIGSLAIQYFKEL</sequence>